<organism evidence="2 3">
    <name type="scientific">Achlya hypogyna</name>
    <name type="common">Oomycete</name>
    <name type="synonym">Protoachlya hypogyna</name>
    <dbReference type="NCBI Taxonomy" id="1202772"/>
    <lineage>
        <taxon>Eukaryota</taxon>
        <taxon>Sar</taxon>
        <taxon>Stramenopiles</taxon>
        <taxon>Oomycota</taxon>
        <taxon>Saprolegniomycetes</taxon>
        <taxon>Saprolegniales</taxon>
        <taxon>Achlyaceae</taxon>
        <taxon>Achlya</taxon>
    </lineage>
</organism>
<protein>
    <recommendedName>
        <fullName evidence="4">Restriction endonuclease domain-containing protein</fullName>
    </recommendedName>
</protein>
<accession>A0A1V9Y9A2</accession>
<proteinExistence type="predicted"/>
<feature type="region of interest" description="Disordered" evidence="1">
    <location>
        <begin position="128"/>
        <end position="162"/>
    </location>
</feature>
<feature type="non-terminal residue" evidence="2">
    <location>
        <position position="255"/>
    </location>
</feature>
<name>A0A1V9Y9A2_ACHHY</name>
<evidence type="ECO:0000256" key="1">
    <source>
        <dbReference type="SAM" id="MobiDB-lite"/>
    </source>
</evidence>
<dbReference type="Proteomes" id="UP000243579">
    <property type="component" value="Unassembled WGS sequence"/>
</dbReference>
<dbReference type="OrthoDB" id="75839at2759"/>
<reference evidence="2 3" key="1">
    <citation type="journal article" date="2014" name="Genome Biol. Evol.">
        <title>The secreted proteins of Achlya hypogyna and Thraustotheca clavata identify the ancestral oomycete secretome and reveal gene acquisitions by horizontal gene transfer.</title>
        <authorList>
            <person name="Misner I."/>
            <person name="Blouin N."/>
            <person name="Leonard G."/>
            <person name="Richards T.A."/>
            <person name="Lane C.E."/>
        </authorList>
    </citation>
    <scope>NUCLEOTIDE SEQUENCE [LARGE SCALE GENOMIC DNA]</scope>
    <source>
        <strain evidence="2 3">ATCC 48635</strain>
    </source>
</reference>
<evidence type="ECO:0000313" key="2">
    <source>
        <dbReference type="EMBL" id="OQR82312.1"/>
    </source>
</evidence>
<dbReference type="EMBL" id="JNBR01002493">
    <property type="protein sequence ID" value="OQR82312.1"/>
    <property type="molecule type" value="Genomic_DNA"/>
</dbReference>
<dbReference type="AlphaFoldDB" id="A0A1V9Y9A2"/>
<gene>
    <name evidence="2" type="ORF">ACHHYP_16236</name>
</gene>
<dbReference type="STRING" id="1202772.A0A1V9Y9A2"/>
<comment type="caution">
    <text evidence="2">The sequence shown here is derived from an EMBL/GenBank/DDBJ whole genome shotgun (WGS) entry which is preliminary data.</text>
</comment>
<keyword evidence="3" id="KW-1185">Reference proteome</keyword>
<evidence type="ECO:0000313" key="3">
    <source>
        <dbReference type="Proteomes" id="UP000243579"/>
    </source>
</evidence>
<evidence type="ECO:0008006" key="4">
    <source>
        <dbReference type="Google" id="ProtNLM"/>
    </source>
</evidence>
<sequence>MSNGPVAAAVAHLANLPMRATCVTPAVSAPMNVDTLHAAFESIHNDIAQHFEASPEPEPIVVATGVPVALYNEYYSKHDEDAPVAMRFTDLVDGAILITHYPSKLHEVVSRAFDKLLDRSSGVFGSMTSKGSMTAKRAGARNKEADETYGPSKRTPNRGPLPTGLSSVGDWITLVLEVGYSQSWRSHRAAAAWWAMYPGVRYIVLLRINQNATNLAFEIYHIDAVGPLPAPSQVGRCRLGATQACVVSFDTRAIL</sequence>